<dbReference type="EMBL" id="JARYMX010000003">
    <property type="protein sequence ID" value="KAJ9557452.1"/>
    <property type="molecule type" value="Genomic_DNA"/>
</dbReference>
<gene>
    <name evidence="1" type="ORF">OSB04_012066</name>
</gene>
<accession>A0AA38WDL9</accession>
<proteinExistence type="predicted"/>
<name>A0AA38WDL9_9ASTR</name>
<dbReference type="PANTHER" id="PTHR31973:SF190">
    <property type="entry name" value="MULE TRANSPOSASE DOMAIN-CONTAINING PROTEIN"/>
    <property type="match status" value="1"/>
</dbReference>
<dbReference type="Proteomes" id="UP001172457">
    <property type="component" value="Chromosome 3"/>
</dbReference>
<comment type="caution">
    <text evidence="1">The sequence shown here is derived from an EMBL/GenBank/DDBJ whole genome shotgun (WGS) entry which is preliminary data.</text>
</comment>
<organism evidence="1 2">
    <name type="scientific">Centaurea solstitialis</name>
    <name type="common">yellow star-thistle</name>
    <dbReference type="NCBI Taxonomy" id="347529"/>
    <lineage>
        <taxon>Eukaryota</taxon>
        <taxon>Viridiplantae</taxon>
        <taxon>Streptophyta</taxon>
        <taxon>Embryophyta</taxon>
        <taxon>Tracheophyta</taxon>
        <taxon>Spermatophyta</taxon>
        <taxon>Magnoliopsida</taxon>
        <taxon>eudicotyledons</taxon>
        <taxon>Gunneridae</taxon>
        <taxon>Pentapetalae</taxon>
        <taxon>asterids</taxon>
        <taxon>campanulids</taxon>
        <taxon>Asterales</taxon>
        <taxon>Asteraceae</taxon>
        <taxon>Carduoideae</taxon>
        <taxon>Cardueae</taxon>
        <taxon>Centaureinae</taxon>
        <taxon>Centaurea</taxon>
    </lineage>
</organism>
<evidence type="ECO:0000313" key="2">
    <source>
        <dbReference type="Proteomes" id="UP001172457"/>
    </source>
</evidence>
<sequence>MLKNYLLELKRTNPDAMLKLDRELLGLDRWFMKGSYPGQIITLVGVDQNHGTYPLAYAIVKAEKSLKDDLGLQRNSDFTFIRDRQKGIVPTIVDVFPREHETYLEGDFKDHLWKCAATSTVQLFNKAMDDFKAFHEATHAWLKQIPPQNWSKGHFSFIGRCHSDIVLNNICGVFNGQLVYSRYKPIITALDYIRQYLMKNVLNVQRVIAKYDGPLTLVATKMFGKIKEETVEYNVIWNGGNKYEMIGPFQDQVIVDVQVKSCFYRH</sequence>
<protein>
    <submittedName>
        <fullName evidence="1">Uncharacterized protein</fullName>
    </submittedName>
</protein>
<dbReference type="PANTHER" id="PTHR31973">
    <property type="entry name" value="POLYPROTEIN, PUTATIVE-RELATED"/>
    <property type="match status" value="1"/>
</dbReference>
<evidence type="ECO:0000313" key="1">
    <source>
        <dbReference type="EMBL" id="KAJ9557452.1"/>
    </source>
</evidence>
<dbReference type="AlphaFoldDB" id="A0AA38WDL9"/>
<reference evidence="1" key="1">
    <citation type="submission" date="2023-03" db="EMBL/GenBank/DDBJ databases">
        <title>Chromosome-scale reference genome and RAD-based genetic map of yellow starthistle (Centaurea solstitialis) reveal putative structural variation and QTLs associated with invader traits.</title>
        <authorList>
            <person name="Reatini B."/>
            <person name="Cang F.A."/>
            <person name="Jiang Q."/>
            <person name="Mckibben M.T.W."/>
            <person name="Barker M.S."/>
            <person name="Rieseberg L.H."/>
            <person name="Dlugosch K.M."/>
        </authorList>
    </citation>
    <scope>NUCLEOTIDE SEQUENCE</scope>
    <source>
        <strain evidence="1">CAN-66</strain>
        <tissue evidence="1">Leaf</tissue>
    </source>
</reference>
<keyword evidence="2" id="KW-1185">Reference proteome</keyword>